<evidence type="ECO:0000313" key="9">
    <source>
        <dbReference type="Proteomes" id="UP000199527"/>
    </source>
</evidence>
<dbReference type="PANTHER" id="PTHR10859">
    <property type="entry name" value="GLYCOSYL TRANSFERASE"/>
    <property type="match status" value="1"/>
</dbReference>
<keyword evidence="2" id="KW-1003">Cell membrane</keyword>
<dbReference type="GO" id="GO:0009247">
    <property type="term" value="P:glycolipid biosynthetic process"/>
    <property type="evidence" value="ECO:0007669"/>
    <property type="project" value="UniProtKB-ARBA"/>
</dbReference>
<evidence type="ECO:0000259" key="7">
    <source>
        <dbReference type="Pfam" id="PF00535"/>
    </source>
</evidence>
<dbReference type="GO" id="GO:0005886">
    <property type="term" value="C:plasma membrane"/>
    <property type="evidence" value="ECO:0007669"/>
    <property type="project" value="UniProtKB-SubCell"/>
</dbReference>
<dbReference type="GO" id="GO:0006487">
    <property type="term" value="P:protein N-linked glycosylation"/>
    <property type="evidence" value="ECO:0007669"/>
    <property type="project" value="TreeGrafter"/>
</dbReference>
<evidence type="ECO:0000256" key="4">
    <source>
        <dbReference type="ARBA" id="ARBA00022679"/>
    </source>
</evidence>
<comment type="subcellular location">
    <subcellularLocation>
        <location evidence="1">Cell inner membrane</location>
    </subcellularLocation>
</comment>
<evidence type="ECO:0000256" key="1">
    <source>
        <dbReference type="ARBA" id="ARBA00004533"/>
    </source>
</evidence>
<evidence type="ECO:0000256" key="5">
    <source>
        <dbReference type="ARBA" id="ARBA00023136"/>
    </source>
</evidence>
<organism evidence="8 9">
    <name type="scientific">Ferrimonas sediminum</name>
    <dbReference type="NCBI Taxonomy" id="718193"/>
    <lineage>
        <taxon>Bacteria</taxon>
        <taxon>Pseudomonadati</taxon>
        <taxon>Pseudomonadota</taxon>
        <taxon>Gammaproteobacteria</taxon>
        <taxon>Alteromonadales</taxon>
        <taxon>Ferrimonadaceae</taxon>
        <taxon>Ferrimonas</taxon>
    </lineage>
</organism>
<keyword evidence="5" id="KW-0472">Membrane</keyword>
<dbReference type="InterPro" id="IPR004960">
    <property type="entry name" value="LipA_acyltrans"/>
</dbReference>
<evidence type="ECO:0000313" key="8">
    <source>
        <dbReference type="EMBL" id="SDI76770.1"/>
    </source>
</evidence>
<keyword evidence="6 8" id="KW-0012">Acyltransferase</keyword>
<dbReference type="AlphaFoldDB" id="A0A1G8NB73"/>
<dbReference type="EMBL" id="FNEM01000003">
    <property type="protein sequence ID" value="SDI76770.1"/>
    <property type="molecule type" value="Genomic_DNA"/>
</dbReference>
<dbReference type="CDD" id="cd04179">
    <property type="entry name" value="DPM_DPG-synthase_like"/>
    <property type="match status" value="1"/>
</dbReference>
<dbReference type="Proteomes" id="UP000199527">
    <property type="component" value="Unassembled WGS sequence"/>
</dbReference>
<protein>
    <submittedName>
        <fullName evidence="8">Predicted acyltransferase, LPLAT superfamily</fullName>
    </submittedName>
</protein>
<keyword evidence="4 8" id="KW-0808">Transferase</keyword>
<dbReference type="GO" id="GO:0016746">
    <property type="term" value="F:acyltransferase activity"/>
    <property type="evidence" value="ECO:0007669"/>
    <property type="project" value="UniProtKB-KW"/>
</dbReference>
<proteinExistence type="predicted"/>
<evidence type="ECO:0000256" key="2">
    <source>
        <dbReference type="ARBA" id="ARBA00022475"/>
    </source>
</evidence>
<reference evidence="9" key="1">
    <citation type="submission" date="2016-10" db="EMBL/GenBank/DDBJ databases">
        <authorList>
            <person name="Varghese N."/>
            <person name="Submissions S."/>
        </authorList>
    </citation>
    <scope>NUCLEOTIDE SEQUENCE [LARGE SCALE GENOMIC DNA]</scope>
    <source>
        <strain evidence="9">DSM 23317</strain>
    </source>
</reference>
<dbReference type="InterPro" id="IPR029044">
    <property type="entry name" value="Nucleotide-diphossugar_trans"/>
</dbReference>
<keyword evidence="3" id="KW-0997">Cell inner membrane</keyword>
<sequence length="559" mass="63219">MNACLLIPHYNHGQQLAPVLERLAAMALPCVVVDDGSSAEELAAVETLAAHHAWVTLVRRPANGGKGAAVKTGILWARRQGFSHAVQVDADGQHDLDDLPQLLSLSKRQPDAVVTGIPRYDESVPRHRYLARYLTHVWVWVETLSLELKDTMCGFRVYPVAAVANVIEQQRVGDRMDFDPEILVRLFWQGTPIIQQPTSVIYPEQGRSHFRALEDNWLISCMHTRLVFGMLWRLPSLLFRKRRRKHWSKASERGAMWGLKTLLWLYRHGGRWLCRAVLPFIIGYFFLTGREARQASQAYLTRVNAARESQGLPSIGNGGWTSYRHFLNFGQAALTKLDAWSGKLNVGPAQFPNRQLMIDLFERGQGAMILTAHFGNIEIFRAAAESEFRKRINVLALTRHAAKFNAILAELNPRSQVELLQVDELGPETAILLQERVAAGELVIIAGDRTSATNFGRVHYADFLGQPAAFSIGPYVLASVLDCPLYLMLGLPGDPTPQLHFEKLADPLCGPRKTRNQRIGECVDHYARKLEQQVIRNPLHWFNFYDFWLRDDGQLVDKE</sequence>
<dbReference type="PANTHER" id="PTHR10859:SF91">
    <property type="entry name" value="DOLICHYL-PHOSPHATE BETA-GLUCOSYLTRANSFERASE"/>
    <property type="match status" value="1"/>
</dbReference>
<dbReference type="OrthoDB" id="9808633at2"/>
<evidence type="ECO:0000256" key="6">
    <source>
        <dbReference type="ARBA" id="ARBA00023315"/>
    </source>
</evidence>
<accession>A0A1G8NB73</accession>
<dbReference type="InterPro" id="IPR001173">
    <property type="entry name" value="Glyco_trans_2-like"/>
</dbReference>
<dbReference type="Gene3D" id="3.90.550.10">
    <property type="entry name" value="Spore Coat Polysaccharide Biosynthesis Protein SpsA, Chain A"/>
    <property type="match status" value="1"/>
</dbReference>
<evidence type="ECO:0000256" key="3">
    <source>
        <dbReference type="ARBA" id="ARBA00022519"/>
    </source>
</evidence>
<keyword evidence="9" id="KW-1185">Reference proteome</keyword>
<dbReference type="SUPFAM" id="SSF53448">
    <property type="entry name" value="Nucleotide-diphospho-sugar transferases"/>
    <property type="match status" value="1"/>
</dbReference>
<name>A0A1G8NB73_9GAMM</name>
<gene>
    <name evidence="8" type="ORF">SAMN04488540_10357</name>
</gene>
<feature type="domain" description="Glycosyltransferase 2-like" evidence="7">
    <location>
        <begin position="5"/>
        <end position="128"/>
    </location>
</feature>
<dbReference type="Pfam" id="PF00535">
    <property type="entry name" value="Glycos_transf_2"/>
    <property type="match status" value="1"/>
</dbReference>
<dbReference type="RefSeq" id="WP_090362806.1">
    <property type="nucleotide sequence ID" value="NZ_FNEM01000003.1"/>
</dbReference>
<dbReference type="CDD" id="cd07984">
    <property type="entry name" value="LPLAT_LABLAT-like"/>
    <property type="match status" value="1"/>
</dbReference>